<keyword evidence="3" id="KW-1185">Reference proteome</keyword>
<reference evidence="2 3" key="1">
    <citation type="submission" date="2015-10" db="EMBL/GenBank/DDBJ databases">
        <title>Full genome of DAOMC 229536 Phialocephala scopiformis, a fungal endophyte of spruce producing the potent anti-insectan compound rugulosin.</title>
        <authorList>
            <consortium name="DOE Joint Genome Institute"/>
            <person name="Walker A.K."/>
            <person name="Frasz S.L."/>
            <person name="Seifert K.A."/>
            <person name="Miller J.D."/>
            <person name="Mondo S.J."/>
            <person name="Labutti K."/>
            <person name="Lipzen A."/>
            <person name="Dockter R."/>
            <person name="Kennedy M."/>
            <person name="Grigoriev I.V."/>
            <person name="Spatafora J.W."/>
        </authorList>
    </citation>
    <scope>NUCLEOTIDE SEQUENCE [LARGE SCALE GENOMIC DNA]</scope>
    <source>
        <strain evidence="2 3">CBS 120377</strain>
    </source>
</reference>
<evidence type="ECO:0000256" key="1">
    <source>
        <dbReference type="SAM" id="MobiDB-lite"/>
    </source>
</evidence>
<evidence type="ECO:0000313" key="2">
    <source>
        <dbReference type="EMBL" id="KUJ16613.1"/>
    </source>
</evidence>
<dbReference type="Proteomes" id="UP000070700">
    <property type="component" value="Unassembled WGS sequence"/>
</dbReference>
<gene>
    <name evidence="2" type="ORF">LY89DRAFT_719294</name>
</gene>
<dbReference type="EMBL" id="KQ947416">
    <property type="protein sequence ID" value="KUJ16613.1"/>
    <property type="molecule type" value="Genomic_DNA"/>
</dbReference>
<accession>A0A194X8W6</accession>
<dbReference type="AlphaFoldDB" id="A0A194X8W6"/>
<name>A0A194X8W6_MOLSC</name>
<proteinExistence type="predicted"/>
<dbReference type="RefSeq" id="XP_018070968.1">
    <property type="nucleotide sequence ID" value="XM_018218485.1"/>
</dbReference>
<protein>
    <submittedName>
        <fullName evidence="2">Uncharacterized protein</fullName>
    </submittedName>
</protein>
<dbReference type="KEGG" id="psco:LY89DRAFT_719294"/>
<organism evidence="2 3">
    <name type="scientific">Mollisia scopiformis</name>
    <name type="common">Conifer needle endophyte fungus</name>
    <name type="synonym">Phialocephala scopiformis</name>
    <dbReference type="NCBI Taxonomy" id="149040"/>
    <lineage>
        <taxon>Eukaryota</taxon>
        <taxon>Fungi</taxon>
        <taxon>Dikarya</taxon>
        <taxon>Ascomycota</taxon>
        <taxon>Pezizomycotina</taxon>
        <taxon>Leotiomycetes</taxon>
        <taxon>Helotiales</taxon>
        <taxon>Mollisiaceae</taxon>
        <taxon>Mollisia</taxon>
    </lineage>
</organism>
<dbReference type="GeneID" id="28828211"/>
<sequence>MAHRPRKPVEPSPFKWPRDIVDSFVREQLDILNRKWNAKGGDVDKLKAVFEGYEAYNNDKYPDLGQVEAVQKAIRMTTRKVYGKQDADAHFNKHAYPYLHDKNFQPSADWRPAGGLPQALLYRVQQYRQEQRRYEVDLDRYHYDVARYEARRPRSPSPVPLQPLQSRGSSPSSDAKRQADAFLDALAEELLARP</sequence>
<evidence type="ECO:0000313" key="3">
    <source>
        <dbReference type="Proteomes" id="UP000070700"/>
    </source>
</evidence>
<dbReference type="InParanoid" id="A0A194X8W6"/>
<feature type="region of interest" description="Disordered" evidence="1">
    <location>
        <begin position="147"/>
        <end position="179"/>
    </location>
</feature>